<keyword evidence="1" id="KW-1133">Transmembrane helix</keyword>
<keyword evidence="1" id="KW-0812">Transmembrane</keyword>
<reference evidence="2" key="2">
    <citation type="journal article" date="2021" name="PeerJ">
        <title>Extensive microbial diversity within the chicken gut microbiome revealed by metagenomics and culture.</title>
        <authorList>
            <person name="Gilroy R."/>
            <person name="Ravi A."/>
            <person name="Getino M."/>
            <person name="Pursley I."/>
            <person name="Horton D.L."/>
            <person name="Alikhan N.F."/>
            <person name="Baker D."/>
            <person name="Gharbi K."/>
            <person name="Hall N."/>
            <person name="Watson M."/>
            <person name="Adriaenssens E.M."/>
            <person name="Foster-Nyarko E."/>
            <person name="Jarju S."/>
            <person name="Secka A."/>
            <person name="Antonio M."/>
            <person name="Oren A."/>
            <person name="Chaudhuri R.R."/>
            <person name="La Ragione R."/>
            <person name="Hildebrand F."/>
            <person name="Pallen M.J."/>
        </authorList>
    </citation>
    <scope>NUCLEOTIDE SEQUENCE</scope>
    <source>
        <strain evidence="2">ChiGjej1B1-1684</strain>
    </source>
</reference>
<sequence>MKLATCPYCGKKVPYFRAFVIKSKCDYVCSSCKRESKISVSQKLKKVFLAALLISLLIIIINMIFQSTDNITLVALSFLPMVIFYLLIPFYIKLKPYLKYRDVVCERLKTLEQTKKQERAQRRAANKRKSR</sequence>
<dbReference type="EMBL" id="DVNG01000037">
    <property type="protein sequence ID" value="HIU49946.1"/>
    <property type="molecule type" value="Genomic_DNA"/>
</dbReference>
<feature type="transmembrane region" description="Helical" evidence="1">
    <location>
        <begin position="71"/>
        <end position="92"/>
    </location>
</feature>
<dbReference type="AlphaFoldDB" id="A0A9D1LXX6"/>
<feature type="transmembrane region" description="Helical" evidence="1">
    <location>
        <begin position="47"/>
        <end position="65"/>
    </location>
</feature>
<protein>
    <recommendedName>
        <fullName evidence="4">Cxxc_20_cxxc protein</fullName>
    </recommendedName>
</protein>
<proteinExistence type="predicted"/>
<name>A0A9D1LXX6_9FIRM</name>
<gene>
    <name evidence="2" type="ORF">IAD22_02895</name>
</gene>
<comment type="caution">
    <text evidence="2">The sequence shown here is derived from an EMBL/GenBank/DDBJ whole genome shotgun (WGS) entry which is preliminary data.</text>
</comment>
<reference evidence="2" key="1">
    <citation type="submission" date="2020-10" db="EMBL/GenBank/DDBJ databases">
        <authorList>
            <person name="Gilroy R."/>
        </authorList>
    </citation>
    <scope>NUCLEOTIDE SEQUENCE</scope>
    <source>
        <strain evidence="2">ChiGjej1B1-1684</strain>
    </source>
</reference>
<evidence type="ECO:0000313" key="2">
    <source>
        <dbReference type="EMBL" id="HIU49946.1"/>
    </source>
</evidence>
<organism evidence="2 3">
    <name type="scientific">Candidatus Limousia pullorum</name>
    <dbReference type="NCBI Taxonomy" id="2840860"/>
    <lineage>
        <taxon>Bacteria</taxon>
        <taxon>Bacillati</taxon>
        <taxon>Bacillota</taxon>
        <taxon>Clostridia</taxon>
        <taxon>Eubacteriales</taxon>
        <taxon>Oscillospiraceae</taxon>
        <taxon>Oscillospiraceae incertae sedis</taxon>
        <taxon>Candidatus Limousia</taxon>
    </lineage>
</organism>
<evidence type="ECO:0000313" key="3">
    <source>
        <dbReference type="Proteomes" id="UP000824118"/>
    </source>
</evidence>
<keyword evidence="1" id="KW-0472">Membrane</keyword>
<accession>A0A9D1LXX6</accession>
<evidence type="ECO:0008006" key="4">
    <source>
        <dbReference type="Google" id="ProtNLM"/>
    </source>
</evidence>
<dbReference type="Proteomes" id="UP000824118">
    <property type="component" value="Unassembled WGS sequence"/>
</dbReference>
<evidence type="ECO:0000256" key="1">
    <source>
        <dbReference type="SAM" id="Phobius"/>
    </source>
</evidence>